<feature type="region of interest" description="Disordered" evidence="1">
    <location>
        <begin position="132"/>
        <end position="151"/>
    </location>
</feature>
<dbReference type="AlphaFoldDB" id="A0AAD3MI54"/>
<feature type="region of interest" description="Disordered" evidence="1">
    <location>
        <begin position="65"/>
        <end position="84"/>
    </location>
</feature>
<comment type="caution">
    <text evidence="2">The sequence shown here is derived from an EMBL/GenBank/DDBJ whole genome shotgun (WGS) entry which is preliminary data.</text>
</comment>
<evidence type="ECO:0000256" key="1">
    <source>
        <dbReference type="SAM" id="MobiDB-lite"/>
    </source>
</evidence>
<dbReference type="Proteomes" id="UP001279410">
    <property type="component" value="Unassembled WGS sequence"/>
</dbReference>
<name>A0AAD3MI54_LATJO</name>
<protein>
    <submittedName>
        <fullName evidence="2">Serine/arginine repetitive matrix protein 4 isoform X1</fullName>
    </submittedName>
</protein>
<evidence type="ECO:0000313" key="2">
    <source>
        <dbReference type="EMBL" id="GLD54548.1"/>
    </source>
</evidence>
<gene>
    <name evidence="2" type="ORF">AKAME5_002844400</name>
</gene>
<organism evidence="2 3">
    <name type="scientific">Lates japonicus</name>
    <name type="common">Japanese lates</name>
    <dbReference type="NCBI Taxonomy" id="270547"/>
    <lineage>
        <taxon>Eukaryota</taxon>
        <taxon>Metazoa</taxon>
        <taxon>Chordata</taxon>
        <taxon>Craniata</taxon>
        <taxon>Vertebrata</taxon>
        <taxon>Euteleostomi</taxon>
        <taxon>Actinopterygii</taxon>
        <taxon>Neopterygii</taxon>
        <taxon>Teleostei</taxon>
        <taxon>Neoteleostei</taxon>
        <taxon>Acanthomorphata</taxon>
        <taxon>Carangaria</taxon>
        <taxon>Carangaria incertae sedis</taxon>
        <taxon>Centropomidae</taxon>
        <taxon>Lates</taxon>
    </lineage>
</organism>
<evidence type="ECO:0000313" key="3">
    <source>
        <dbReference type="Proteomes" id="UP001279410"/>
    </source>
</evidence>
<proteinExistence type="predicted"/>
<dbReference type="EMBL" id="BRZM01004082">
    <property type="protein sequence ID" value="GLD54548.1"/>
    <property type="molecule type" value="Genomic_DNA"/>
</dbReference>
<accession>A0AAD3MI54</accession>
<keyword evidence="3" id="KW-1185">Reference proteome</keyword>
<reference evidence="2" key="1">
    <citation type="submission" date="2022-08" db="EMBL/GenBank/DDBJ databases">
        <title>Genome sequencing of akame (Lates japonicus).</title>
        <authorList>
            <person name="Hashiguchi Y."/>
            <person name="Takahashi H."/>
        </authorList>
    </citation>
    <scope>NUCLEOTIDE SEQUENCE</scope>
    <source>
        <strain evidence="2">Kochi</strain>
    </source>
</reference>
<sequence>MQPPCSLQLGPCGPSPSLGSQGNTGSFQQLEEKQLFEKFWKGTFKAVATPRPESVIVASITARRRVTDDDDDGSMAGPGENEHPQKADVMLLIRPGLFVRDDSSPLLAVHDSSLAPPLCKCARGINAERLSGQSHRGGEEFTGSVQRGGRENNRLSTLQRPLREGGSTKQRAILMSSCLAFTAVVITPRIHGELSWKRRKELGSSQIWAPVRARAVGGRGPGLRLVSRCYHLFVVFRVLSLRCSLVLVGVEGL</sequence>
<feature type="region of interest" description="Disordered" evidence="1">
    <location>
        <begin position="1"/>
        <end position="25"/>
    </location>
</feature>